<comment type="caution">
    <text evidence="1">The sequence shown here is derived from an EMBL/GenBank/DDBJ whole genome shotgun (WGS) entry which is preliminary data.</text>
</comment>
<dbReference type="EMBL" id="BMAW01069717">
    <property type="protein sequence ID" value="GFT70245.1"/>
    <property type="molecule type" value="Genomic_DNA"/>
</dbReference>
<gene>
    <name evidence="1" type="ORF">NPIL_241321</name>
</gene>
<evidence type="ECO:0000313" key="1">
    <source>
        <dbReference type="EMBL" id="GFT70245.1"/>
    </source>
</evidence>
<sequence>MDCCITNLMATNDPALIVFSLFPNLLASEWSRGSIVSSGFFAGRDLRNREKEDPAGWILKRSFEASILPVSPFGKLTESKRERSLQGSIGLTGSYPGPMSNPAIESKILVTLKYWGLDLKFKDDRNSLEHFNVRLLVH</sequence>
<dbReference type="AlphaFoldDB" id="A0A8X6PGR4"/>
<proteinExistence type="predicted"/>
<evidence type="ECO:0000313" key="2">
    <source>
        <dbReference type="Proteomes" id="UP000887013"/>
    </source>
</evidence>
<reference evidence="1" key="1">
    <citation type="submission" date="2020-08" db="EMBL/GenBank/DDBJ databases">
        <title>Multicomponent nature underlies the extraordinary mechanical properties of spider dragline silk.</title>
        <authorList>
            <person name="Kono N."/>
            <person name="Nakamura H."/>
            <person name="Mori M."/>
            <person name="Yoshida Y."/>
            <person name="Ohtoshi R."/>
            <person name="Malay A.D."/>
            <person name="Moran D.A.P."/>
            <person name="Tomita M."/>
            <person name="Numata K."/>
            <person name="Arakawa K."/>
        </authorList>
    </citation>
    <scope>NUCLEOTIDE SEQUENCE</scope>
</reference>
<keyword evidence="2" id="KW-1185">Reference proteome</keyword>
<dbReference type="Proteomes" id="UP000887013">
    <property type="component" value="Unassembled WGS sequence"/>
</dbReference>
<organism evidence="1 2">
    <name type="scientific">Nephila pilipes</name>
    <name type="common">Giant wood spider</name>
    <name type="synonym">Nephila maculata</name>
    <dbReference type="NCBI Taxonomy" id="299642"/>
    <lineage>
        <taxon>Eukaryota</taxon>
        <taxon>Metazoa</taxon>
        <taxon>Ecdysozoa</taxon>
        <taxon>Arthropoda</taxon>
        <taxon>Chelicerata</taxon>
        <taxon>Arachnida</taxon>
        <taxon>Araneae</taxon>
        <taxon>Araneomorphae</taxon>
        <taxon>Entelegynae</taxon>
        <taxon>Araneoidea</taxon>
        <taxon>Nephilidae</taxon>
        <taxon>Nephila</taxon>
    </lineage>
</organism>
<protein>
    <submittedName>
        <fullName evidence="1">Uncharacterized protein</fullName>
    </submittedName>
</protein>
<name>A0A8X6PGR4_NEPPI</name>
<accession>A0A8X6PGR4</accession>